<reference evidence="2" key="1">
    <citation type="submission" date="2021-09" db="EMBL/GenBank/DDBJ databases">
        <authorList>
            <consortium name="AG Swart"/>
            <person name="Singh M."/>
            <person name="Singh A."/>
            <person name="Seah K."/>
            <person name="Emmerich C."/>
        </authorList>
    </citation>
    <scope>NUCLEOTIDE SEQUENCE</scope>
    <source>
        <strain evidence="2">ATCC30299</strain>
    </source>
</reference>
<keyword evidence="1" id="KW-0472">Membrane</keyword>
<feature type="transmembrane region" description="Helical" evidence="1">
    <location>
        <begin position="240"/>
        <end position="262"/>
    </location>
</feature>
<feature type="transmembrane region" description="Helical" evidence="1">
    <location>
        <begin position="326"/>
        <end position="347"/>
    </location>
</feature>
<comment type="caution">
    <text evidence="2">The sequence shown here is derived from an EMBL/GenBank/DDBJ whole genome shotgun (WGS) entry which is preliminary data.</text>
</comment>
<dbReference type="AlphaFoldDB" id="A0AAU9JAN0"/>
<sequence>MAVTFKNFVVPTDKNTDNTLHNMEQKKFWPKWTLWIPFSLLIIILALICTGLGFPEWAEMKSGNELLTMSLVTCSNCPESLAQWDWQCFMKFACDAQSLVGDCKLLDNGYQASNAFFYLESITIFIALLLLEKITLAIFVRNYGKTSHIYGLSALMLFFHLVGVYLWFSLSEATWSADCSVNPDSTVTTPFMCAKGGPVLAICIGILIAIGMIVNYRVFSHKDDSKTSIILSHQNRYLGLTMPTWAVTILGLLFMCMIFGSASMGVGSWVKRTPKTYSWSGSLLTCSGCMQNVDNLGWNCLAGYDCAVDRNSGSCNMYNSLSVASYAYISLQAIALASGIFLSQVLIQLMFGYDYGLPILNYAYSVIAFLANFLAVAIWFGVSQAGFDRDCGSLVNSFTETPEVCSTAGPILAIISTILSFFAVVLFFFVYRNRGETMLKMAEDIEGSERAT</sequence>
<feature type="transmembrane region" description="Helical" evidence="1">
    <location>
        <begin position="32"/>
        <end position="54"/>
    </location>
</feature>
<name>A0AAU9JAN0_9CILI</name>
<evidence type="ECO:0000313" key="2">
    <source>
        <dbReference type="EMBL" id="CAG9322527.1"/>
    </source>
</evidence>
<gene>
    <name evidence="2" type="ORF">BSTOLATCC_MIC31655</name>
</gene>
<feature type="transmembrane region" description="Helical" evidence="1">
    <location>
        <begin position="359"/>
        <end position="380"/>
    </location>
</feature>
<evidence type="ECO:0000313" key="3">
    <source>
        <dbReference type="Proteomes" id="UP001162131"/>
    </source>
</evidence>
<dbReference type="EMBL" id="CAJZBQ010000032">
    <property type="protein sequence ID" value="CAG9322527.1"/>
    <property type="molecule type" value="Genomic_DNA"/>
</dbReference>
<keyword evidence="3" id="KW-1185">Reference proteome</keyword>
<protein>
    <submittedName>
        <fullName evidence="2">Uncharacterized protein</fullName>
    </submittedName>
</protein>
<evidence type="ECO:0000256" key="1">
    <source>
        <dbReference type="SAM" id="Phobius"/>
    </source>
</evidence>
<feature type="transmembrane region" description="Helical" evidence="1">
    <location>
        <begin position="115"/>
        <end position="140"/>
    </location>
</feature>
<feature type="transmembrane region" description="Helical" evidence="1">
    <location>
        <begin position="199"/>
        <end position="219"/>
    </location>
</feature>
<accession>A0AAU9JAN0</accession>
<keyword evidence="1" id="KW-0812">Transmembrane</keyword>
<proteinExistence type="predicted"/>
<keyword evidence="1" id="KW-1133">Transmembrane helix</keyword>
<organism evidence="2 3">
    <name type="scientific">Blepharisma stoltei</name>
    <dbReference type="NCBI Taxonomy" id="1481888"/>
    <lineage>
        <taxon>Eukaryota</taxon>
        <taxon>Sar</taxon>
        <taxon>Alveolata</taxon>
        <taxon>Ciliophora</taxon>
        <taxon>Postciliodesmatophora</taxon>
        <taxon>Heterotrichea</taxon>
        <taxon>Heterotrichida</taxon>
        <taxon>Blepharismidae</taxon>
        <taxon>Blepharisma</taxon>
    </lineage>
</organism>
<feature type="transmembrane region" description="Helical" evidence="1">
    <location>
        <begin position="149"/>
        <end position="168"/>
    </location>
</feature>
<feature type="transmembrane region" description="Helical" evidence="1">
    <location>
        <begin position="411"/>
        <end position="431"/>
    </location>
</feature>
<dbReference type="Proteomes" id="UP001162131">
    <property type="component" value="Unassembled WGS sequence"/>
</dbReference>